<dbReference type="RefSeq" id="WP_014288382.1">
    <property type="nucleotide sequence ID" value="NC_016645.1"/>
</dbReference>
<dbReference type="eggNOG" id="arCOG01739">
    <property type="taxonomic scope" value="Archaea"/>
</dbReference>
<evidence type="ECO:0000256" key="4">
    <source>
        <dbReference type="ARBA" id="ARBA00023136"/>
    </source>
</evidence>
<keyword evidence="2 5" id="KW-0812">Transmembrane</keyword>
<feature type="transmembrane region" description="Helical" evidence="5">
    <location>
        <begin position="72"/>
        <end position="94"/>
    </location>
</feature>
<feature type="transmembrane region" description="Helical" evidence="5">
    <location>
        <begin position="164"/>
        <end position="182"/>
    </location>
</feature>
<evidence type="ECO:0000313" key="7">
    <source>
        <dbReference type="Proteomes" id="UP000005867"/>
    </source>
</evidence>
<dbReference type="KEGG" id="pyr:P186_1121"/>
<dbReference type="GeneID" id="11595375"/>
<evidence type="ECO:0000256" key="1">
    <source>
        <dbReference type="ARBA" id="ARBA00004370"/>
    </source>
</evidence>
<feature type="transmembrane region" description="Helical" evidence="5">
    <location>
        <begin position="227"/>
        <end position="248"/>
    </location>
</feature>
<evidence type="ECO:0000256" key="5">
    <source>
        <dbReference type="SAM" id="Phobius"/>
    </source>
</evidence>
<dbReference type="HOGENOM" id="CLU_726874_0_0_2"/>
<comment type="subcellular location">
    <subcellularLocation>
        <location evidence="1">Membrane</location>
    </subcellularLocation>
</comment>
<dbReference type="GO" id="GO:0006465">
    <property type="term" value="P:signal peptide processing"/>
    <property type="evidence" value="ECO:0007669"/>
    <property type="project" value="InterPro"/>
</dbReference>
<dbReference type="SUPFAM" id="SSF51306">
    <property type="entry name" value="LexA/Signal peptidase"/>
    <property type="match status" value="1"/>
</dbReference>
<evidence type="ECO:0000256" key="2">
    <source>
        <dbReference type="ARBA" id="ARBA00022692"/>
    </source>
</evidence>
<dbReference type="InterPro" id="IPR036286">
    <property type="entry name" value="LexA/Signal_pep-like_sf"/>
</dbReference>
<dbReference type="InterPro" id="IPR019533">
    <property type="entry name" value="Peptidase_S26"/>
</dbReference>
<dbReference type="Proteomes" id="UP000005867">
    <property type="component" value="Chromosome"/>
</dbReference>
<dbReference type="AlphaFoldDB" id="G7VCD4"/>
<dbReference type="CDD" id="cd06530">
    <property type="entry name" value="S26_SPase_I"/>
    <property type="match status" value="1"/>
</dbReference>
<feature type="transmembrane region" description="Helical" evidence="5">
    <location>
        <begin position="352"/>
        <end position="370"/>
    </location>
</feature>
<evidence type="ECO:0008006" key="8">
    <source>
        <dbReference type="Google" id="ProtNLM"/>
    </source>
</evidence>
<organism evidence="6 7">
    <name type="scientific">Pyrobaculum ferrireducens</name>
    <dbReference type="NCBI Taxonomy" id="1104324"/>
    <lineage>
        <taxon>Archaea</taxon>
        <taxon>Thermoproteota</taxon>
        <taxon>Thermoprotei</taxon>
        <taxon>Thermoproteales</taxon>
        <taxon>Thermoproteaceae</taxon>
        <taxon>Pyrobaculum</taxon>
    </lineage>
</organism>
<keyword evidence="4 5" id="KW-0472">Membrane</keyword>
<evidence type="ECO:0000313" key="6">
    <source>
        <dbReference type="EMBL" id="AET32554.1"/>
    </source>
</evidence>
<feature type="transmembrane region" description="Helical" evidence="5">
    <location>
        <begin position="101"/>
        <end position="123"/>
    </location>
</feature>
<name>G7VCD4_9CREN</name>
<feature type="transmembrane region" description="Helical" evidence="5">
    <location>
        <begin position="135"/>
        <end position="157"/>
    </location>
</feature>
<feature type="transmembrane region" description="Helical" evidence="5">
    <location>
        <begin position="12"/>
        <end position="30"/>
    </location>
</feature>
<gene>
    <name evidence="6" type="ORF">P186_1121</name>
</gene>
<dbReference type="PANTHER" id="PTHR10806">
    <property type="entry name" value="SIGNAL PEPTIDASE COMPLEX CATALYTIC SUBUNIT SEC11"/>
    <property type="match status" value="1"/>
</dbReference>
<protein>
    <recommendedName>
        <fullName evidence="8">Signal peptidase I</fullName>
    </recommendedName>
</protein>
<accession>G7VCD4</accession>
<dbReference type="EMBL" id="CP003098">
    <property type="protein sequence ID" value="AET32554.1"/>
    <property type="molecule type" value="Genomic_DNA"/>
</dbReference>
<evidence type="ECO:0000256" key="3">
    <source>
        <dbReference type="ARBA" id="ARBA00022989"/>
    </source>
</evidence>
<dbReference type="GO" id="GO:0004252">
    <property type="term" value="F:serine-type endopeptidase activity"/>
    <property type="evidence" value="ECO:0007669"/>
    <property type="project" value="InterPro"/>
</dbReference>
<reference evidence="6 7" key="1">
    <citation type="journal article" date="2012" name="J. Bacteriol.">
        <title>Complete genome sequence of strain 1860, a crenarchaeon of the genus pyrobaculum able to grow with various electron acceptors.</title>
        <authorList>
            <person name="Mardanov A.V."/>
            <person name="Gumerov V.M."/>
            <person name="Slobodkina G.B."/>
            <person name="Beletsky A.V."/>
            <person name="Bonch-Osmolovskaya E.A."/>
            <person name="Ravin N.V."/>
            <person name="Skryabin K.G."/>
        </authorList>
    </citation>
    <scope>NUCLEOTIDE SEQUENCE [LARGE SCALE GENOMIC DNA]</scope>
    <source>
        <strain evidence="6 7">1860</strain>
    </source>
</reference>
<keyword evidence="7" id="KW-1185">Reference proteome</keyword>
<dbReference type="NCBIfam" id="TIGR02228">
    <property type="entry name" value="sigpep_I_arch"/>
    <property type="match status" value="1"/>
</dbReference>
<proteinExistence type="predicted"/>
<keyword evidence="3 5" id="KW-1133">Transmembrane helix</keyword>
<feature type="transmembrane region" description="Helical" evidence="5">
    <location>
        <begin position="188"/>
        <end position="206"/>
    </location>
</feature>
<dbReference type="STRING" id="1104324.P186_1121"/>
<sequence length="380" mass="41180">MVFLLPGWGGTVAVYGGWLLLFLALSRRLGGGAGVVSLWESLWLGMVAVAYLTVMGFFFGFAVVPSLFKPDFFAVSAALWGVKLLGVEALRYAVLRTRWPYLLKLAVSIGVGVFYGNTIYTNAKVLSGLAAPEGWAGFLISFIPAVFYNVLLAYVYMWGGFRQGLLLAAVVSGYWELSPVRLTSSLGAVGSVLQLVLYYGLYLAVSRRFQPLRELKEEFFASRWSRVLEYFFLVVAVAAAGSVLSLALTGHVPVAVVSGSMRPVYDVGDLVILKRTSDVAVGDVVAFVVEGQLVMHRIVAVTPDGKFVTKGDAVPVPDPWLVPREAVVGKAVYRIPLLGYPVMYIHTSGFNIMPLLASGLLGGIVINEVLKARRGRRLAT</sequence>
<dbReference type="InterPro" id="IPR001733">
    <property type="entry name" value="Peptidase_S26B"/>
</dbReference>
<dbReference type="PANTHER" id="PTHR10806:SF6">
    <property type="entry name" value="SIGNAL PEPTIDASE COMPLEX CATALYTIC SUBUNIT SEC11"/>
    <property type="match status" value="1"/>
</dbReference>
<dbReference type="PRINTS" id="PR00728">
    <property type="entry name" value="SIGNALPTASE"/>
</dbReference>
<dbReference type="BioCyc" id="PSP1104324:GJSN-1093-MONOMER"/>
<feature type="transmembrane region" description="Helical" evidence="5">
    <location>
        <begin position="42"/>
        <end position="66"/>
    </location>
</feature>
<dbReference type="GO" id="GO:0016020">
    <property type="term" value="C:membrane"/>
    <property type="evidence" value="ECO:0007669"/>
    <property type="project" value="UniProtKB-SubCell"/>
</dbReference>